<dbReference type="RefSeq" id="WP_131450100.1">
    <property type="nucleotide sequence ID" value="NZ_SJZI01000047.1"/>
</dbReference>
<comment type="caution">
    <text evidence="1">The sequence shown here is derived from an EMBL/GenBank/DDBJ whole genome shotgun (WGS) entry which is preliminary data.</text>
</comment>
<sequence>MDRKLNAFSAKGNLLASAAFHYLPGTVRVVFNEYKAEPVGPDYLPDVIVPYSHHVTELEYEPFDSVGKAEAHDRAFISGMLRQDLTALGPIRFAYTADAVHTRCLAFSSGHCIGLFDIAAYILEHKKQISFISAEAAEYDRSHWVDFFDNNEVAMAGIKLDPAIGPFSVETTG</sequence>
<dbReference type="AlphaFoldDB" id="A0A4R1B7P7"/>
<protein>
    <submittedName>
        <fullName evidence="1">Uncharacterized protein</fullName>
    </submittedName>
</protein>
<keyword evidence="2" id="KW-1185">Reference proteome</keyword>
<evidence type="ECO:0000313" key="1">
    <source>
        <dbReference type="EMBL" id="TCJ13127.1"/>
    </source>
</evidence>
<proteinExistence type="predicted"/>
<gene>
    <name evidence="1" type="ORF">EPD60_13740</name>
</gene>
<reference evidence="1 2" key="1">
    <citation type="submission" date="2019-03" db="EMBL/GenBank/DDBJ databases">
        <authorList>
            <person name="Kim M.K.M."/>
        </authorList>
    </citation>
    <scope>NUCLEOTIDE SEQUENCE [LARGE SCALE GENOMIC DNA]</scope>
    <source>
        <strain evidence="1 2">17J68-12</strain>
    </source>
</reference>
<dbReference type="Proteomes" id="UP000295334">
    <property type="component" value="Unassembled WGS sequence"/>
</dbReference>
<dbReference type="EMBL" id="SJZI01000047">
    <property type="protein sequence ID" value="TCJ13127.1"/>
    <property type="molecule type" value="Genomic_DNA"/>
</dbReference>
<evidence type="ECO:0000313" key="2">
    <source>
        <dbReference type="Proteomes" id="UP000295334"/>
    </source>
</evidence>
<organism evidence="1 2">
    <name type="scientific">Flaviaesturariibacter flavus</name>
    <dbReference type="NCBI Taxonomy" id="2502780"/>
    <lineage>
        <taxon>Bacteria</taxon>
        <taxon>Pseudomonadati</taxon>
        <taxon>Bacteroidota</taxon>
        <taxon>Chitinophagia</taxon>
        <taxon>Chitinophagales</taxon>
        <taxon>Chitinophagaceae</taxon>
        <taxon>Flaviaestuariibacter</taxon>
    </lineage>
</organism>
<name>A0A4R1B7P7_9BACT</name>
<accession>A0A4R1B7P7</accession>